<name>A0A1X7I2M9_9BACT</name>
<keyword evidence="3" id="KW-0233">DNA recombination</keyword>
<dbReference type="SUPFAM" id="SSF56349">
    <property type="entry name" value="DNA breaking-rejoining enzymes"/>
    <property type="match status" value="1"/>
</dbReference>
<organism evidence="7 8">
    <name type="scientific">Dethiosulfovibrio salsuginis</name>
    <dbReference type="NCBI Taxonomy" id="561720"/>
    <lineage>
        <taxon>Bacteria</taxon>
        <taxon>Thermotogati</taxon>
        <taxon>Synergistota</taxon>
        <taxon>Synergistia</taxon>
        <taxon>Synergistales</taxon>
        <taxon>Dethiosulfovibrionaceae</taxon>
        <taxon>Dethiosulfovibrio</taxon>
    </lineage>
</organism>
<dbReference type="GO" id="GO:0015074">
    <property type="term" value="P:DNA integration"/>
    <property type="evidence" value="ECO:0007669"/>
    <property type="project" value="UniProtKB-KW"/>
</dbReference>
<dbReference type="PANTHER" id="PTHR30349:SF81">
    <property type="entry name" value="TYROSINE RECOMBINASE XERC"/>
    <property type="match status" value="1"/>
</dbReference>
<evidence type="ECO:0000256" key="2">
    <source>
        <dbReference type="ARBA" id="ARBA00023125"/>
    </source>
</evidence>
<feature type="domain" description="Core-binding (CB)" evidence="6">
    <location>
        <begin position="18"/>
        <end position="103"/>
    </location>
</feature>
<feature type="domain" description="Tyr recombinase" evidence="5">
    <location>
        <begin position="123"/>
        <end position="307"/>
    </location>
</feature>
<dbReference type="InterPro" id="IPR010998">
    <property type="entry name" value="Integrase_recombinase_N"/>
</dbReference>
<evidence type="ECO:0000256" key="3">
    <source>
        <dbReference type="ARBA" id="ARBA00023172"/>
    </source>
</evidence>
<dbReference type="PROSITE" id="PS51898">
    <property type="entry name" value="TYR_RECOMBINASE"/>
    <property type="match status" value="1"/>
</dbReference>
<dbReference type="InterPro" id="IPR050090">
    <property type="entry name" value="Tyrosine_recombinase_XerCD"/>
</dbReference>
<evidence type="ECO:0000256" key="1">
    <source>
        <dbReference type="ARBA" id="ARBA00022908"/>
    </source>
</evidence>
<sequence length="316" mass="36283">MRGACASLNFLGQGDLMRSFSDILASFIDYLSLERGYSDNTVTAYRRDILQWKVFCEKKEDDLFRPSEGLYDLYVMKLRREGLADSSVQRKCSSVRTWVRFLVIEGHIPDDFTLPGLPSRPKKLPQILTEGEMDRLFKSCDDDPDFYMGLRDRAIIEVLYGCGLRASELCGLSLKDIRHDPGALFVLGKGGKERMVPLVGSARRWMDKYLSHGRPLKDRAETDRVFLSIRGGPLRRESLWRIIKSRGKLAGISSARLHPHVIRHTVASHLLRRGMDLRTLQEFLGHSSIDTTEKYLHFDLELRDVYDSSHPRAKYT</sequence>
<proteinExistence type="predicted"/>
<dbReference type="GO" id="GO:0006310">
    <property type="term" value="P:DNA recombination"/>
    <property type="evidence" value="ECO:0007669"/>
    <property type="project" value="UniProtKB-KW"/>
</dbReference>
<evidence type="ECO:0000259" key="5">
    <source>
        <dbReference type="PROSITE" id="PS51898"/>
    </source>
</evidence>
<gene>
    <name evidence="7" type="ORF">SAMN06275492_10141</name>
</gene>
<dbReference type="InterPro" id="IPR013762">
    <property type="entry name" value="Integrase-like_cat_sf"/>
</dbReference>
<dbReference type="GO" id="GO:0003677">
    <property type="term" value="F:DNA binding"/>
    <property type="evidence" value="ECO:0007669"/>
    <property type="project" value="UniProtKB-UniRule"/>
</dbReference>
<keyword evidence="8" id="KW-1185">Reference proteome</keyword>
<evidence type="ECO:0000313" key="7">
    <source>
        <dbReference type="EMBL" id="SMG08600.1"/>
    </source>
</evidence>
<dbReference type="Pfam" id="PF02899">
    <property type="entry name" value="Phage_int_SAM_1"/>
    <property type="match status" value="1"/>
</dbReference>
<evidence type="ECO:0000259" key="6">
    <source>
        <dbReference type="PROSITE" id="PS51900"/>
    </source>
</evidence>
<dbReference type="InterPro" id="IPR004107">
    <property type="entry name" value="Integrase_SAM-like_N"/>
</dbReference>
<dbReference type="InterPro" id="IPR011010">
    <property type="entry name" value="DNA_brk_join_enz"/>
</dbReference>
<dbReference type="InterPro" id="IPR044068">
    <property type="entry name" value="CB"/>
</dbReference>
<reference evidence="8" key="1">
    <citation type="submission" date="2017-04" db="EMBL/GenBank/DDBJ databases">
        <authorList>
            <person name="Varghese N."/>
            <person name="Submissions S."/>
        </authorList>
    </citation>
    <scope>NUCLEOTIDE SEQUENCE [LARGE SCALE GENOMIC DNA]</scope>
    <source>
        <strain evidence="8">USBA 82</strain>
    </source>
</reference>
<dbReference type="PROSITE" id="PS51900">
    <property type="entry name" value="CB"/>
    <property type="match status" value="1"/>
</dbReference>
<dbReference type="Pfam" id="PF00589">
    <property type="entry name" value="Phage_integrase"/>
    <property type="match status" value="1"/>
</dbReference>
<accession>A0A1X7I2M9</accession>
<dbReference type="SUPFAM" id="SSF47823">
    <property type="entry name" value="lambda integrase-like, N-terminal domain"/>
    <property type="match status" value="1"/>
</dbReference>
<evidence type="ECO:0000313" key="8">
    <source>
        <dbReference type="Proteomes" id="UP000193355"/>
    </source>
</evidence>
<dbReference type="Gene3D" id="1.10.150.130">
    <property type="match status" value="1"/>
</dbReference>
<dbReference type="InterPro" id="IPR002104">
    <property type="entry name" value="Integrase_catalytic"/>
</dbReference>
<dbReference type="PANTHER" id="PTHR30349">
    <property type="entry name" value="PHAGE INTEGRASE-RELATED"/>
    <property type="match status" value="1"/>
</dbReference>
<protein>
    <submittedName>
        <fullName evidence="7">Integrase/recombinase XerD</fullName>
    </submittedName>
</protein>
<dbReference type="Gene3D" id="1.10.443.10">
    <property type="entry name" value="Intergrase catalytic core"/>
    <property type="match status" value="1"/>
</dbReference>
<dbReference type="AlphaFoldDB" id="A0A1X7I2M9"/>
<dbReference type="Proteomes" id="UP000193355">
    <property type="component" value="Unassembled WGS sequence"/>
</dbReference>
<keyword evidence="1" id="KW-0229">DNA integration</keyword>
<dbReference type="EMBL" id="FXBB01000001">
    <property type="protein sequence ID" value="SMG08600.1"/>
    <property type="molecule type" value="Genomic_DNA"/>
</dbReference>
<dbReference type="STRING" id="561720.SAMN06275492_10141"/>
<keyword evidence="2 4" id="KW-0238">DNA-binding</keyword>
<evidence type="ECO:0000256" key="4">
    <source>
        <dbReference type="PROSITE-ProRule" id="PRU01248"/>
    </source>
</evidence>